<dbReference type="InterPro" id="IPR041243">
    <property type="entry name" value="STI1/HOP_DP"/>
</dbReference>
<evidence type="ECO:0000259" key="17">
    <source>
        <dbReference type="SMART" id="SM00727"/>
    </source>
</evidence>
<dbReference type="SMART" id="SM00727">
    <property type="entry name" value="STI1"/>
    <property type="match status" value="2"/>
</dbReference>
<feature type="compositionally biased region" description="Polar residues" evidence="15">
    <location>
        <begin position="166"/>
        <end position="186"/>
    </location>
</feature>
<keyword evidence="3" id="KW-0934">Plastid</keyword>
<dbReference type="Gene3D" id="1.10.260.100">
    <property type="match status" value="1"/>
</dbReference>
<evidence type="ECO:0000256" key="6">
    <source>
        <dbReference type="ARBA" id="ARBA00022780"/>
    </source>
</evidence>
<comment type="function">
    <text evidence="11">Involved in protein precursor import into chloroplasts. Part of the motor complex consisting of a co-chaperone (TIC40) and a chaperone (HSP93) associated with the import channel (TIC110). Causes the release of bound transit peptides from TIC110 and stimulates ATP hydrolysis by HSP93. Involved in reinsertion of proteins from the chloroplast stroma into the inner membrane.</text>
</comment>
<keyword evidence="5" id="KW-0677">Repeat</keyword>
<feature type="region of interest" description="Disordered" evidence="15">
    <location>
        <begin position="72"/>
        <end position="98"/>
    </location>
</feature>
<dbReference type="GO" id="GO:0045037">
    <property type="term" value="P:protein import into chloroplast stroma"/>
    <property type="evidence" value="ECO:0000318"/>
    <property type="project" value="GO_Central"/>
</dbReference>
<sequence>MESAFLVSSTPLHALSRITTHSKDRFSSSMLFSFPVSVDKDVGKNRRCLVSASFGRRGERFRWNVKMEESELSRISKNNTTAQTSSVTTTPLPASPPSSSSSIGSPLFWIGIGVAFSAVFSWVFNYLKKYAMQQALKAMMGQMPQEKSPFNNPSMFSQSSFQFPSGASNTTSTPMAPPSQAASKSAVTIDVPMEKVEHTTNSKTIKEDAGTPKEPKRYAFVDVSPEDMSSQTESAEGFHYPDEVKSPNGSSAYKEAGNDAYTETETKAPAFSVEALEAMMEDPAMQKMVYPYLPEEMRNPTTFKWMLQNPEYRQQLQDMLNKMGGSNEWDSQMMNSMKNFNLSSPEVKQQFDQLGLTPEDVISKIMSNPDVAMSFQNPKVQAAIMDCTQNPMNIQKYQHDKEIMGIFNKISELFPGVPGSF</sequence>
<protein>
    <recommendedName>
        <fullName evidence="13">Protein TIC 40, chloroplastic</fullName>
    </recommendedName>
    <alternativeName>
        <fullName evidence="14">Translocon at the inner envelope membrane of chloroplasts 40</fullName>
    </alternativeName>
</protein>
<dbReference type="Proteomes" id="UP000036987">
    <property type="component" value="Unassembled WGS sequence"/>
</dbReference>
<evidence type="ECO:0000256" key="2">
    <source>
        <dbReference type="ARBA" id="ARBA00022528"/>
    </source>
</evidence>
<evidence type="ECO:0000256" key="9">
    <source>
        <dbReference type="ARBA" id="ARBA00022989"/>
    </source>
</evidence>
<dbReference type="PANTHER" id="PTHR47296">
    <property type="entry name" value="PROTEIN TIC 40, CHLOROPLASTIC"/>
    <property type="match status" value="1"/>
</dbReference>
<name>A0A0K9NM50_ZOSMR</name>
<keyword evidence="1" id="KW-0813">Transport</keyword>
<keyword evidence="7" id="KW-0653">Protein transport</keyword>
<feature type="domain" description="STI1" evidence="17">
    <location>
        <begin position="282"/>
        <end position="316"/>
    </location>
</feature>
<accession>A0A0K9NM50</accession>
<evidence type="ECO:0000256" key="15">
    <source>
        <dbReference type="SAM" id="MobiDB-lite"/>
    </source>
</evidence>
<evidence type="ECO:0000256" key="16">
    <source>
        <dbReference type="SAM" id="Phobius"/>
    </source>
</evidence>
<evidence type="ECO:0000256" key="1">
    <source>
        <dbReference type="ARBA" id="ARBA00022448"/>
    </source>
</evidence>
<evidence type="ECO:0000256" key="3">
    <source>
        <dbReference type="ARBA" id="ARBA00022640"/>
    </source>
</evidence>
<keyword evidence="19" id="KW-1185">Reference proteome</keyword>
<comment type="caution">
    <text evidence="18">The sequence shown here is derived from an EMBL/GenBank/DDBJ whole genome shotgun (WGS) entry which is preliminary data.</text>
</comment>
<evidence type="ECO:0000256" key="4">
    <source>
        <dbReference type="ARBA" id="ARBA00022692"/>
    </source>
</evidence>
<keyword evidence="8" id="KW-0809">Transit peptide</keyword>
<feature type="region of interest" description="Disordered" evidence="15">
    <location>
        <begin position="145"/>
        <end position="252"/>
    </location>
</feature>
<keyword evidence="2" id="KW-0150">Chloroplast</keyword>
<feature type="compositionally biased region" description="Basic and acidic residues" evidence="15">
    <location>
        <begin position="192"/>
        <end position="219"/>
    </location>
</feature>
<evidence type="ECO:0000313" key="19">
    <source>
        <dbReference type="Proteomes" id="UP000036987"/>
    </source>
</evidence>
<dbReference type="GO" id="GO:0009706">
    <property type="term" value="C:chloroplast inner membrane"/>
    <property type="evidence" value="ECO:0000318"/>
    <property type="project" value="GO_Central"/>
</dbReference>
<dbReference type="PANTHER" id="PTHR47296:SF1">
    <property type="entry name" value="PROTEIN TIC 40, CHLOROPLASTIC"/>
    <property type="match status" value="1"/>
</dbReference>
<evidence type="ECO:0000256" key="8">
    <source>
        <dbReference type="ARBA" id="ARBA00022946"/>
    </source>
</evidence>
<evidence type="ECO:0000313" key="18">
    <source>
        <dbReference type="EMBL" id="KMZ57668.1"/>
    </source>
</evidence>
<feature type="transmembrane region" description="Helical" evidence="16">
    <location>
        <begin position="107"/>
        <end position="127"/>
    </location>
</feature>
<comment type="subcellular location">
    <subcellularLocation>
        <location evidence="12">Plastid</location>
        <location evidence="12">Chloroplast inner membrane</location>
        <topology evidence="12">Single-pass membrane protein</topology>
    </subcellularLocation>
</comment>
<evidence type="ECO:0000256" key="7">
    <source>
        <dbReference type="ARBA" id="ARBA00022927"/>
    </source>
</evidence>
<dbReference type="InterPro" id="IPR006636">
    <property type="entry name" value="STI1_HS-bd"/>
</dbReference>
<evidence type="ECO:0000256" key="11">
    <source>
        <dbReference type="ARBA" id="ARBA00056414"/>
    </source>
</evidence>
<feature type="compositionally biased region" description="Low complexity" evidence="15">
    <location>
        <begin position="148"/>
        <end position="165"/>
    </location>
</feature>
<evidence type="ECO:0000256" key="5">
    <source>
        <dbReference type="ARBA" id="ARBA00022737"/>
    </source>
</evidence>
<keyword evidence="4 16" id="KW-0812">Transmembrane</keyword>
<dbReference type="OrthoDB" id="533763at2759"/>
<evidence type="ECO:0000256" key="14">
    <source>
        <dbReference type="ARBA" id="ARBA00082202"/>
    </source>
</evidence>
<dbReference type="GO" id="GO:0009658">
    <property type="term" value="P:chloroplast organization"/>
    <property type="evidence" value="ECO:0000318"/>
    <property type="project" value="GO_Central"/>
</dbReference>
<dbReference type="OMA" id="MQQVFKT"/>
<keyword evidence="6" id="KW-1001">Plastid inner membrane</keyword>
<evidence type="ECO:0000256" key="12">
    <source>
        <dbReference type="ARBA" id="ARBA00060470"/>
    </source>
</evidence>
<reference evidence="19" key="1">
    <citation type="journal article" date="2016" name="Nature">
        <title>The genome of the seagrass Zostera marina reveals angiosperm adaptation to the sea.</title>
        <authorList>
            <person name="Olsen J.L."/>
            <person name="Rouze P."/>
            <person name="Verhelst B."/>
            <person name="Lin Y.-C."/>
            <person name="Bayer T."/>
            <person name="Collen J."/>
            <person name="Dattolo E."/>
            <person name="De Paoli E."/>
            <person name="Dittami S."/>
            <person name="Maumus F."/>
            <person name="Michel G."/>
            <person name="Kersting A."/>
            <person name="Lauritano C."/>
            <person name="Lohaus R."/>
            <person name="Toepel M."/>
            <person name="Tonon T."/>
            <person name="Vanneste K."/>
            <person name="Amirebrahimi M."/>
            <person name="Brakel J."/>
            <person name="Bostroem C."/>
            <person name="Chovatia M."/>
            <person name="Grimwood J."/>
            <person name="Jenkins J.W."/>
            <person name="Jueterbock A."/>
            <person name="Mraz A."/>
            <person name="Stam W.T."/>
            <person name="Tice H."/>
            <person name="Bornberg-Bauer E."/>
            <person name="Green P.J."/>
            <person name="Pearson G.A."/>
            <person name="Procaccini G."/>
            <person name="Duarte C.M."/>
            <person name="Schmutz J."/>
            <person name="Reusch T.B.H."/>
            <person name="Van de Peer Y."/>
        </authorList>
    </citation>
    <scope>NUCLEOTIDE SEQUENCE [LARGE SCALE GENOMIC DNA]</scope>
    <source>
        <strain evidence="19">cv. Finnish</strain>
    </source>
</reference>
<dbReference type="EMBL" id="LFYR01002038">
    <property type="protein sequence ID" value="KMZ57668.1"/>
    <property type="molecule type" value="Genomic_DNA"/>
</dbReference>
<feature type="compositionally biased region" description="Low complexity" evidence="15">
    <location>
        <begin position="80"/>
        <end position="98"/>
    </location>
</feature>
<organism evidence="18 19">
    <name type="scientific">Zostera marina</name>
    <name type="common">Eelgrass</name>
    <dbReference type="NCBI Taxonomy" id="29655"/>
    <lineage>
        <taxon>Eukaryota</taxon>
        <taxon>Viridiplantae</taxon>
        <taxon>Streptophyta</taxon>
        <taxon>Embryophyta</taxon>
        <taxon>Tracheophyta</taxon>
        <taxon>Spermatophyta</taxon>
        <taxon>Magnoliopsida</taxon>
        <taxon>Liliopsida</taxon>
        <taxon>Zosteraceae</taxon>
        <taxon>Zostera</taxon>
    </lineage>
</organism>
<dbReference type="AlphaFoldDB" id="A0A0K9NM50"/>
<dbReference type="Pfam" id="PF17830">
    <property type="entry name" value="STI1-HOP_DP"/>
    <property type="match status" value="1"/>
</dbReference>
<keyword evidence="9 16" id="KW-1133">Transmembrane helix</keyword>
<evidence type="ECO:0000256" key="10">
    <source>
        <dbReference type="ARBA" id="ARBA00023136"/>
    </source>
</evidence>
<proteinExistence type="predicted"/>
<feature type="domain" description="STI1" evidence="17">
    <location>
        <begin position="358"/>
        <end position="397"/>
    </location>
</feature>
<dbReference type="FunFam" id="1.10.260.100:FF:000008">
    <property type="entry name" value="Protein TIC 40, chloroplastic"/>
    <property type="match status" value="1"/>
</dbReference>
<evidence type="ECO:0000256" key="13">
    <source>
        <dbReference type="ARBA" id="ARBA00070821"/>
    </source>
</evidence>
<keyword evidence="10 16" id="KW-0472">Membrane</keyword>
<gene>
    <name evidence="18" type="ORF">ZOSMA_83G00440</name>
</gene>
<dbReference type="STRING" id="29655.A0A0K9NM50"/>